<name>A0A415E4A6_9FIRM</name>
<feature type="transmembrane region" description="Helical" evidence="8">
    <location>
        <begin position="175"/>
        <end position="193"/>
    </location>
</feature>
<dbReference type="GO" id="GO:0005283">
    <property type="term" value="F:amino acid:sodium symporter activity"/>
    <property type="evidence" value="ECO:0007669"/>
    <property type="project" value="InterPro"/>
</dbReference>
<feature type="transmembrane region" description="Helical" evidence="8">
    <location>
        <begin position="93"/>
        <end position="116"/>
    </location>
</feature>
<dbReference type="STRING" id="1776384.GCA_900086585_04130"/>
<dbReference type="OrthoDB" id="9804874at2"/>
<feature type="transmembrane region" description="Helical" evidence="8">
    <location>
        <begin position="205"/>
        <end position="226"/>
    </location>
</feature>
<accession>A0A415E4A6</accession>
<comment type="subcellular location">
    <subcellularLocation>
        <location evidence="1 8">Cell membrane</location>
        <topology evidence="1 8">Multi-pass membrane protein</topology>
    </subcellularLocation>
</comment>
<organism evidence="9 10">
    <name type="scientific">Emergencia timonensis</name>
    <dbReference type="NCBI Taxonomy" id="1776384"/>
    <lineage>
        <taxon>Bacteria</taxon>
        <taxon>Bacillati</taxon>
        <taxon>Bacillota</taxon>
        <taxon>Clostridia</taxon>
        <taxon>Peptostreptococcales</taxon>
        <taxon>Anaerovoracaceae</taxon>
        <taxon>Emergencia</taxon>
    </lineage>
</organism>
<feature type="transmembrane region" description="Helical" evidence="8">
    <location>
        <begin position="393"/>
        <end position="411"/>
    </location>
</feature>
<dbReference type="Proteomes" id="UP000284841">
    <property type="component" value="Unassembled WGS sequence"/>
</dbReference>
<comment type="caution">
    <text evidence="9">The sequence shown here is derived from an EMBL/GenBank/DDBJ whole genome shotgun (WGS) entry which is preliminary data.</text>
</comment>
<evidence type="ECO:0000256" key="8">
    <source>
        <dbReference type="RuleBase" id="RU363064"/>
    </source>
</evidence>
<feature type="transmembrane region" description="Helical" evidence="8">
    <location>
        <begin position="136"/>
        <end position="155"/>
    </location>
</feature>
<dbReference type="GeneID" id="83006406"/>
<dbReference type="Gene3D" id="1.20.1740.10">
    <property type="entry name" value="Amino acid/polyamine transporter I"/>
    <property type="match status" value="1"/>
</dbReference>
<dbReference type="PROSITE" id="PS00873">
    <property type="entry name" value="NA_ALANINE_SYMP"/>
    <property type="match status" value="1"/>
</dbReference>
<evidence type="ECO:0000256" key="1">
    <source>
        <dbReference type="ARBA" id="ARBA00004651"/>
    </source>
</evidence>
<dbReference type="RefSeq" id="WP_067542634.1">
    <property type="nucleotide sequence ID" value="NZ_AP025567.1"/>
</dbReference>
<keyword evidence="7 8" id="KW-0472">Membrane</keyword>
<keyword evidence="3 8" id="KW-0813">Transport</keyword>
<dbReference type="NCBIfam" id="TIGR00835">
    <property type="entry name" value="agcS"/>
    <property type="match status" value="1"/>
</dbReference>
<evidence type="ECO:0000256" key="6">
    <source>
        <dbReference type="ARBA" id="ARBA00022989"/>
    </source>
</evidence>
<dbReference type="GO" id="GO:0005886">
    <property type="term" value="C:plasma membrane"/>
    <property type="evidence" value="ECO:0007669"/>
    <property type="project" value="UniProtKB-SubCell"/>
</dbReference>
<evidence type="ECO:0000256" key="3">
    <source>
        <dbReference type="ARBA" id="ARBA00022448"/>
    </source>
</evidence>
<feature type="transmembrane region" description="Helical" evidence="8">
    <location>
        <begin position="423"/>
        <end position="443"/>
    </location>
</feature>
<feature type="transmembrane region" description="Helical" evidence="8">
    <location>
        <begin position="232"/>
        <end position="257"/>
    </location>
</feature>
<feature type="transmembrane region" description="Helical" evidence="8">
    <location>
        <begin position="56"/>
        <end position="73"/>
    </location>
</feature>
<evidence type="ECO:0000256" key="2">
    <source>
        <dbReference type="ARBA" id="ARBA00009261"/>
    </source>
</evidence>
<dbReference type="PANTHER" id="PTHR30330">
    <property type="entry name" value="AGSS FAMILY TRANSPORTER, SODIUM-ALANINE"/>
    <property type="match status" value="1"/>
</dbReference>
<dbReference type="PANTHER" id="PTHR30330:SF7">
    <property type="entry name" value="SODIUM_PROTON-DEPENDENT ALANINE CARRIER PROTEIN YRBD-RELATED"/>
    <property type="match status" value="1"/>
</dbReference>
<comment type="similarity">
    <text evidence="2 8">Belongs to the alanine or glycine:cation symporter (AGCS) (TC 2.A.25) family.</text>
</comment>
<evidence type="ECO:0000256" key="5">
    <source>
        <dbReference type="ARBA" id="ARBA00022692"/>
    </source>
</evidence>
<sequence>MFNSIVTTLNDILWATPLPILCLGGGLLFTIVLRVPQLRHIKIMVKMLFGSKSSDTGLSSFQSFCLAIAGRVGTGNIAGVATGICFGGPGALFWMWMVAIFGAATSFIECSMSQLYKEVRDGEYRGNAAYYFGKRFNIRAFGLIYGVIFIAAEAMTQNCLQANACAQALNTSFNVPVWVTAVVMAALVAYITFGGSKRVGRFAEIVVPVMAAAYIIVALIILALNITSVPAAFGLVFKSAFTPGSVFGGALGSAVIWGTKRAVYSSETGMSTATPSAGAAEVSHPAKQGLVQAFSVYIDTLFVCTATGIIMILTNVFNCVGESGEYLIQSSILGENADPGAPWVQAAIGTVFSWGPGFISIALVFFAFTTCMNQMYNCESTLTFFFKGTTPKWATMGLRILFLAFVVYAGVIESTTAWAFGDVGIGLITWGNMIFLITCLPIARKLLLDFEEQKKAGKDPIFDPDKFNWPGTETWRGIRDRYLSGELPSDPNFLPKEK</sequence>
<dbReference type="PRINTS" id="PR00175">
    <property type="entry name" value="NAALASMPORT"/>
</dbReference>
<gene>
    <name evidence="9" type="ORF">DW099_08880</name>
</gene>
<keyword evidence="5 8" id="KW-0812">Transmembrane</keyword>
<feature type="transmembrane region" description="Helical" evidence="8">
    <location>
        <begin position="351"/>
        <end position="372"/>
    </location>
</feature>
<keyword evidence="4 8" id="KW-1003">Cell membrane</keyword>
<dbReference type="InterPro" id="IPR001463">
    <property type="entry name" value="Na/Ala_symport"/>
</dbReference>
<evidence type="ECO:0000313" key="10">
    <source>
        <dbReference type="Proteomes" id="UP000284841"/>
    </source>
</evidence>
<evidence type="ECO:0000313" key="9">
    <source>
        <dbReference type="EMBL" id="RHJ88487.1"/>
    </source>
</evidence>
<keyword evidence="6 8" id="KW-1133">Transmembrane helix</keyword>
<dbReference type="EMBL" id="QRMS01000002">
    <property type="protein sequence ID" value="RHJ88487.1"/>
    <property type="molecule type" value="Genomic_DNA"/>
</dbReference>
<dbReference type="Pfam" id="PF01235">
    <property type="entry name" value="Na_Ala_symp"/>
    <property type="match status" value="1"/>
</dbReference>
<feature type="transmembrane region" description="Helical" evidence="8">
    <location>
        <begin position="12"/>
        <end position="35"/>
    </location>
</feature>
<keyword evidence="10" id="KW-1185">Reference proteome</keyword>
<keyword evidence="8" id="KW-0769">Symport</keyword>
<feature type="transmembrane region" description="Helical" evidence="8">
    <location>
        <begin position="296"/>
        <end position="317"/>
    </location>
</feature>
<proteinExistence type="inferred from homology"/>
<evidence type="ECO:0000256" key="7">
    <source>
        <dbReference type="ARBA" id="ARBA00023136"/>
    </source>
</evidence>
<reference evidence="9 10" key="1">
    <citation type="submission" date="2018-08" db="EMBL/GenBank/DDBJ databases">
        <title>A genome reference for cultivated species of the human gut microbiota.</title>
        <authorList>
            <person name="Zou Y."/>
            <person name="Xue W."/>
            <person name="Luo G."/>
        </authorList>
    </citation>
    <scope>NUCLEOTIDE SEQUENCE [LARGE SCALE GENOMIC DNA]</scope>
    <source>
        <strain evidence="9 10">AM07-24</strain>
    </source>
</reference>
<protein>
    <submittedName>
        <fullName evidence="9">Alanine:cation symporter family protein</fullName>
    </submittedName>
</protein>
<dbReference type="AlphaFoldDB" id="A0A415E4A6"/>
<evidence type="ECO:0000256" key="4">
    <source>
        <dbReference type="ARBA" id="ARBA00022475"/>
    </source>
</evidence>